<evidence type="ECO:0000313" key="2">
    <source>
        <dbReference type="Proteomes" id="UP000564885"/>
    </source>
</evidence>
<proteinExistence type="predicted"/>
<keyword evidence="2" id="KW-1185">Reference proteome</keyword>
<comment type="caution">
    <text evidence="1">The sequence shown here is derived from an EMBL/GenBank/DDBJ whole genome shotgun (WGS) entry which is preliminary data.</text>
</comment>
<evidence type="ECO:0000313" key="1">
    <source>
        <dbReference type="EMBL" id="NNM74989.1"/>
    </source>
</evidence>
<protein>
    <submittedName>
        <fullName evidence="1">Uncharacterized protein</fullName>
    </submittedName>
</protein>
<reference evidence="1 2" key="1">
    <citation type="submission" date="2020-04" db="EMBL/GenBank/DDBJ databases">
        <title>Enterovirga sp. isolate from soil.</title>
        <authorList>
            <person name="Chea S."/>
            <person name="Kim D.-U."/>
        </authorList>
    </citation>
    <scope>NUCLEOTIDE SEQUENCE [LARGE SCALE GENOMIC DNA]</scope>
    <source>
        <strain evidence="1 2">DB1703</strain>
    </source>
</reference>
<accession>A0A849IEW1</accession>
<dbReference type="RefSeq" id="WP_171220498.1">
    <property type="nucleotide sequence ID" value="NZ_JABEPP010000007.1"/>
</dbReference>
<organism evidence="1 2">
    <name type="scientific">Enterovirga aerilata</name>
    <dbReference type="NCBI Taxonomy" id="2730920"/>
    <lineage>
        <taxon>Bacteria</taxon>
        <taxon>Pseudomonadati</taxon>
        <taxon>Pseudomonadota</taxon>
        <taxon>Alphaproteobacteria</taxon>
        <taxon>Hyphomicrobiales</taxon>
        <taxon>Methylobacteriaceae</taxon>
        <taxon>Enterovirga</taxon>
    </lineage>
</organism>
<dbReference type="Proteomes" id="UP000564885">
    <property type="component" value="Unassembled WGS sequence"/>
</dbReference>
<gene>
    <name evidence="1" type="ORF">HJG44_21740</name>
</gene>
<dbReference type="EMBL" id="JABEPP010000007">
    <property type="protein sequence ID" value="NNM74989.1"/>
    <property type="molecule type" value="Genomic_DNA"/>
</dbReference>
<sequence>MGSTNPNQQIRSDLGVIETIDSDNIVRWDGQRLYVEQDVYHNGQMVHRKYRKTVTAEVARAISAILAAPTH</sequence>
<name>A0A849IEW1_9HYPH</name>
<dbReference type="AlphaFoldDB" id="A0A849IEW1"/>